<dbReference type="Gene3D" id="6.10.250.730">
    <property type="match status" value="1"/>
</dbReference>
<dbReference type="RefSeq" id="WP_128626334.1">
    <property type="nucleotide sequence ID" value="NZ_RKST01000006.1"/>
</dbReference>
<dbReference type="Pfam" id="PF06169">
    <property type="entry name" value="DUF982"/>
    <property type="match status" value="1"/>
</dbReference>
<evidence type="ECO:0000313" key="1">
    <source>
        <dbReference type="EMBL" id="RUM98481.1"/>
    </source>
</evidence>
<sequence>MDRLQFFMPVRIAVVPDDPVDEVYSVNQALDFLIAWPTGRQGPVYQTALNACLAATVDKVSTEDARKAFISFARITNILAKDAPNAVILTSDGDLRPVPK</sequence>
<proteinExistence type="predicted"/>
<dbReference type="Proteomes" id="UP000281647">
    <property type="component" value="Unassembled WGS sequence"/>
</dbReference>
<organism evidence="1 2">
    <name type="scientific">Borborobacter arsenicus</name>
    <dbReference type="NCBI Taxonomy" id="1851146"/>
    <lineage>
        <taxon>Bacteria</taxon>
        <taxon>Pseudomonadati</taxon>
        <taxon>Pseudomonadota</taxon>
        <taxon>Alphaproteobacteria</taxon>
        <taxon>Hyphomicrobiales</taxon>
        <taxon>Phyllobacteriaceae</taxon>
        <taxon>Borborobacter</taxon>
    </lineage>
</organism>
<keyword evidence="2" id="KW-1185">Reference proteome</keyword>
<reference evidence="1 2" key="1">
    <citation type="submission" date="2018-11" db="EMBL/GenBank/DDBJ databases">
        <title>Pseudaminobacter arsenicus sp. nov., an arsenic-resistant bacterium isolated from arsenic-rich aquifers.</title>
        <authorList>
            <person name="Mu Y."/>
        </authorList>
    </citation>
    <scope>NUCLEOTIDE SEQUENCE [LARGE SCALE GENOMIC DNA]</scope>
    <source>
        <strain evidence="1 2">CB3</strain>
    </source>
</reference>
<dbReference type="InterPro" id="IPR010385">
    <property type="entry name" value="DUF982"/>
</dbReference>
<dbReference type="OrthoDB" id="8116604at2"/>
<dbReference type="AlphaFoldDB" id="A0A432V8G9"/>
<comment type="caution">
    <text evidence="1">The sequence shown here is derived from an EMBL/GenBank/DDBJ whole genome shotgun (WGS) entry which is preliminary data.</text>
</comment>
<evidence type="ECO:0000313" key="2">
    <source>
        <dbReference type="Proteomes" id="UP000281647"/>
    </source>
</evidence>
<accession>A0A432V8G9</accession>
<protein>
    <submittedName>
        <fullName evidence="1">DUF982 domain-containing protein</fullName>
    </submittedName>
</protein>
<dbReference type="EMBL" id="RKST01000006">
    <property type="protein sequence ID" value="RUM98481.1"/>
    <property type="molecule type" value="Genomic_DNA"/>
</dbReference>
<name>A0A432V8G9_9HYPH</name>
<gene>
    <name evidence="1" type="ORF">EET67_07575</name>
</gene>